<gene>
    <name evidence="6" type="ORF">R69888_00485</name>
</gene>
<dbReference type="Pfam" id="PF00535">
    <property type="entry name" value="Glycos_transf_2"/>
    <property type="match status" value="1"/>
</dbReference>
<evidence type="ECO:0000259" key="5">
    <source>
        <dbReference type="Pfam" id="PF00535"/>
    </source>
</evidence>
<dbReference type="PANTHER" id="PTHR43179:SF12">
    <property type="entry name" value="GALACTOFURANOSYLTRANSFERASE GLFT2"/>
    <property type="match status" value="1"/>
</dbReference>
<keyword evidence="3" id="KW-0808">Transferase</keyword>
<evidence type="ECO:0000313" key="6">
    <source>
        <dbReference type="EMBL" id="CAE6696325.1"/>
    </source>
</evidence>
<dbReference type="Gene3D" id="3.90.550.10">
    <property type="entry name" value="Spore Coat Polysaccharide Biosynthesis Protein SpsA, Chain A"/>
    <property type="match status" value="1"/>
</dbReference>
<keyword evidence="4" id="KW-0472">Membrane</keyword>
<dbReference type="Proteomes" id="UP000672526">
    <property type="component" value="Unassembled WGS sequence"/>
</dbReference>
<protein>
    <recommendedName>
        <fullName evidence="5">Glycosyltransferase 2-like domain-containing protein</fullName>
    </recommendedName>
</protein>
<dbReference type="CDD" id="cd02526">
    <property type="entry name" value="GT2_RfbF_like"/>
    <property type="match status" value="1"/>
</dbReference>
<dbReference type="PANTHER" id="PTHR43179">
    <property type="entry name" value="RHAMNOSYLTRANSFERASE WBBL"/>
    <property type="match status" value="1"/>
</dbReference>
<keyword evidence="4" id="KW-0812">Transmembrane</keyword>
<dbReference type="NCBIfam" id="TIGR01556">
    <property type="entry name" value="rhamnosyltran"/>
    <property type="match status" value="1"/>
</dbReference>
<feature type="transmembrane region" description="Helical" evidence="4">
    <location>
        <begin position="276"/>
        <end position="298"/>
    </location>
</feature>
<dbReference type="RefSeq" id="WP_211609367.1">
    <property type="nucleotide sequence ID" value="NZ_CAJNBK010000001.1"/>
</dbReference>
<evidence type="ECO:0000256" key="3">
    <source>
        <dbReference type="ARBA" id="ARBA00022679"/>
    </source>
</evidence>
<accession>A0ABN7KJ89</accession>
<reference evidence="6 7" key="1">
    <citation type="submission" date="2021-02" db="EMBL/GenBank/DDBJ databases">
        <authorList>
            <person name="Vanwijnsberghe S."/>
        </authorList>
    </citation>
    <scope>NUCLEOTIDE SEQUENCE [LARGE SCALE GENOMIC DNA]</scope>
    <source>
        <strain evidence="6 7">LMG 31837</strain>
    </source>
</reference>
<organism evidence="6 7">
    <name type="scientific">Paraburkholderia haematera</name>
    <dbReference type="NCBI Taxonomy" id="2793077"/>
    <lineage>
        <taxon>Bacteria</taxon>
        <taxon>Pseudomonadati</taxon>
        <taxon>Pseudomonadota</taxon>
        <taxon>Betaproteobacteria</taxon>
        <taxon>Burkholderiales</taxon>
        <taxon>Burkholderiaceae</taxon>
        <taxon>Paraburkholderia</taxon>
    </lineage>
</organism>
<feature type="domain" description="Glycosyltransferase 2-like" evidence="5">
    <location>
        <begin position="20"/>
        <end position="125"/>
    </location>
</feature>
<comment type="similarity">
    <text evidence="1">Belongs to the glycosyltransferase 2 family.</text>
</comment>
<dbReference type="SUPFAM" id="SSF53448">
    <property type="entry name" value="Nucleotide-diphospho-sugar transferases"/>
    <property type="match status" value="1"/>
</dbReference>
<keyword evidence="4" id="KW-1133">Transmembrane helix</keyword>
<dbReference type="InterPro" id="IPR029044">
    <property type="entry name" value="Nucleotide-diphossugar_trans"/>
</dbReference>
<dbReference type="InterPro" id="IPR006446">
    <property type="entry name" value="RhaTrfase"/>
</dbReference>
<dbReference type="InterPro" id="IPR001173">
    <property type="entry name" value="Glyco_trans_2-like"/>
</dbReference>
<name>A0ABN7KJ89_9BURK</name>
<sequence>MIASAQHVNDSRAQKRPSVSAIVITFNPDLATFETILAAICPQVDRVVIVDNGSKQAVMDGLEQLAARHRCVLKALGENLGIATAQNRGIETIREHVRGEAIDSHFVLFLDHDSIPAGNMVQCLFEADFRIRERGERVGGVGPVTVDKRTGTAARFMREGRFWLNREKCPSDVPELSVDFLISSGTLTRLDVMNDVGGMNDGLFIDHVDTEWCLRALARGYRFYAARDALLTHSLGDEVVEVWSGRRREVFVHSPIRDYYASRNTLLLLRHVPMSFAWRAFLSVRLVAQIMFFGFFVAPRRKRLKLMGKGLLDGVSGRSGKMN</sequence>
<evidence type="ECO:0000256" key="4">
    <source>
        <dbReference type="SAM" id="Phobius"/>
    </source>
</evidence>
<keyword evidence="7" id="KW-1185">Reference proteome</keyword>
<comment type="caution">
    <text evidence="6">The sequence shown here is derived from an EMBL/GenBank/DDBJ whole genome shotgun (WGS) entry which is preliminary data.</text>
</comment>
<dbReference type="EMBL" id="CAJNBK010000001">
    <property type="protein sequence ID" value="CAE6696325.1"/>
    <property type="molecule type" value="Genomic_DNA"/>
</dbReference>
<evidence type="ECO:0000256" key="2">
    <source>
        <dbReference type="ARBA" id="ARBA00022676"/>
    </source>
</evidence>
<evidence type="ECO:0000256" key="1">
    <source>
        <dbReference type="ARBA" id="ARBA00006739"/>
    </source>
</evidence>
<evidence type="ECO:0000313" key="7">
    <source>
        <dbReference type="Proteomes" id="UP000672526"/>
    </source>
</evidence>
<keyword evidence="2" id="KW-0328">Glycosyltransferase</keyword>
<proteinExistence type="inferred from homology"/>